<evidence type="ECO:0000313" key="4">
    <source>
        <dbReference type="EMBL" id="MEE1866529.1"/>
    </source>
</evidence>
<keyword evidence="5" id="KW-1185">Reference proteome</keyword>
<feature type="coiled-coil region" evidence="2">
    <location>
        <begin position="73"/>
        <end position="100"/>
    </location>
</feature>
<dbReference type="PANTHER" id="PTHR30204">
    <property type="entry name" value="REDOX-CYCLING DRUG-SENSING TRANSCRIPTIONAL ACTIVATOR SOXR"/>
    <property type="match status" value="1"/>
</dbReference>
<reference evidence="4 5" key="1">
    <citation type="submission" date="2024-01" db="EMBL/GenBank/DDBJ databases">
        <title>Unpublished Manusciprt.</title>
        <authorList>
            <person name="Duman M."/>
            <person name="Valdes E.G."/>
            <person name="Ajmi N."/>
            <person name="Altun S."/>
            <person name="Saticioglu I.B."/>
        </authorList>
    </citation>
    <scope>NUCLEOTIDE SEQUENCE [LARGE SCALE GENOMIC DNA]</scope>
    <source>
        <strain evidence="4 5">120P</strain>
    </source>
</reference>
<dbReference type="InterPro" id="IPR000551">
    <property type="entry name" value="MerR-type_HTH_dom"/>
</dbReference>
<proteinExistence type="predicted"/>
<dbReference type="PRINTS" id="PR00040">
    <property type="entry name" value="HTHMERR"/>
</dbReference>
<dbReference type="GO" id="GO:0003677">
    <property type="term" value="F:DNA binding"/>
    <property type="evidence" value="ECO:0007669"/>
    <property type="project" value="UniProtKB-KW"/>
</dbReference>
<dbReference type="EMBL" id="JAZDQP010000005">
    <property type="protein sequence ID" value="MEE1866529.1"/>
    <property type="molecule type" value="Genomic_DNA"/>
</dbReference>
<protein>
    <submittedName>
        <fullName evidence="4">Helix-turn-helix domain-containing protein</fullName>
    </submittedName>
</protein>
<dbReference type="InterPro" id="IPR047057">
    <property type="entry name" value="MerR_fam"/>
</dbReference>
<evidence type="ECO:0000256" key="2">
    <source>
        <dbReference type="SAM" id="Coils"/>
    </source>
</evidence>
<comment type="caution">
    <text evidence="4">The sequence shown here is derived from an EMBL/GenBank/DDBJ whole genome shotgun (WGS) entry which is preliminary data.</text>
</comment>
<keyword evidence="1" id="KW-0238">DNA-binding</keyword>
<dbReference type="GO" id="GO:0003700">
    <property type="term" value="F:DNA-binding transcription factor activity"/>
    <property type="evidence" value="ECO:0007669"/>
    <property type="project" value="InterPro"/>
</dbReference>
<feature type="domain" description="HTH merR-type" evidence="3">
    <location>
        <begin position="1"/>
        <end position="68"/>
    </location>
</feature>
<evidence type="ECO:0000256" key="1">
    <source>
        <dbReference type="ARBA" id="ARBA00023125"/>
    </source>
</evidence>
<dbReference type="PROSITE" id="PS50937">
    <property type="entry name" value="HTH_MERR_2"/>
    <property type="match status" value="1"/>
</dbReference>
<dbReference type="PANTHER" id="PTHR30204:SF97">
    <property type="entry name" value="MERR FAMILY REGULATORY PROTEIN"/>
    <property type="match status" value="1"/>
</dbReference>
<dbReference type="CDD" id="cd04781">
    <property type="entry name" value="HTH_MerR-like_sg6"/>
    <property type="match status" value="1"/>
</dbReference>
<dbReference type="SMART" id="SM00422">
    <property type="entry name" value="HTH_MERR"/>
    <property type="match status" value="1"/>
</dbReference>
<sequence>MDIADVAKRTGVPASTLRYYEKKGLITSLAAPGQRRQFAADVIERLALISLGQASGFSLDEVSSMLIHLRVDRQMLVAKAEELEASARRLQAMSKGLRHAAQCPQEDHLNCPTFQRLLKVSAAGALPNAKLKSNISGQGSTGG</sequence>
<dbReference type="InterPro" id="IPR009061">
    <property type="entry name" value="DNA-bd_dom_put_sf"/>
</dbReference>
<accession>A0AB35WTH7</accession>
<dbReference type="Gene3D" id="1.10.1660.10">
    <property type="match status" value="1"/>
</dbReference>
<keyword evidence="2" id="KW-0175">Coiled coil</keyword>
<evidence type="ECO:0000259" key="3">
    <source>
        <dbReference type="PROSITE" id="PS50937"/>
    </source>
</evidence>
<dbReference type="RefSeq" id="WP_330079325.1">
    <property type="nucleotide sequence ID" value="NZ_JAZDCU010000004.1"/>
</dbReference>
<dbReference type="Proteomes" id="UP001307839">
    <property type="component" value="Unassembled WGS sequence"/>
</dbReference>
<dbReference type="AlphaFoldDB" id="A0AB35WTH7"/>
<dbReference type="SUPFAM" id="SSF46955">
    <property type="entry name" value="Putative DNA-binding domain"/>
    <property type="match status" value="1"/>
</dbReference>
<dbReference type="Pfam" id="PF13411">
    <property type="entry name" value="MerR_1"/>
    <property type="match status" value="1"/>
</dbReference>
<organism evidence="4 5">
    <name type="scientific">Pseudomonas auratipiscis</name>
    <dbReference type="NCBI Taxonomy" id="3115853"/>
    <lineage>
        <taxon>Bacteria</taxon>
        <taxon>Pseudomonadati</taxon>
        <taxon>Pseudomonadota</taxon>
        <taxon>Gammaproteobacteria</taxon>
        <taxon>Pseudomonadales</taxon>
        <taxon>Pseudomonadaceae</taxon>
        <taxon>Pseudomonas</taxon>
    </lineage>
</organism>
<name>A0AB35WTH7_9PSED</name>
<evidence type="ECO:0000313" key="5">
    <source>
        <dbReference type="Proteomes" id="UP001307839"/>
    </source>
</evidence>
<gene>
    <name evidence="4" type="ORF">V0R53_08970</name>
</gene>